<accession>A0AA35RK25</accession>
<evidence type="ECO:0000313" key="3">
    <source>
        <dbReference type="Proteomes" id="UP001174909"/>
    </source>
</evidence>
<gene>
    <name evidence="2" type="ORF">GBAR_LOCUS7521</name>
</gene>
<proteinExistence type="predicted"/>
<feature type="compositionally biased region" description="Polar residues" evidence="1">
    <location>
        <begin position="180"/>
        <end position="192"/>
    </location>
</feature>
<dbReference type="AlphaFoldDB" id="A0AA35RK25"/>
<sequence length="192" mass="21565">MLGFEQLYAGVVKLAPSLCHGVCYCGEKWKRKRYEKESYLTLVRQKLRGVYSHAWQLLHQVQGERARGQERGGEVEREGDGASSESAHATVTIESDDSSSQLDAVDSNKFYWGLSTSSYNLARDLLVEPHLHSCDSETPHPHLLTLLPSSPHLPIVFVVHGRLHHHEILSDCRDPLPLQPEQTESDSVQETA</sequence>
<organism evidence="2 3">
    <name type="scientific">Geodia barretti</name>
    <name type="common">Barrett's horny sponge</name>
    <dbReference type="NCBI Taxonomy" id="519541"/>
    <lineage>
        <taxon>Eukaryota</taxon>
        <taxon>Metazoa</taxon>
        <taxon>Porifera</taxon>
        <taxon>Demospongiae</taxon>
        <taxon>Heteroscleromorpha</taxon>
        <taxon>Tetractinellida</taxon>
        <taxon>Astrophorina</taxon>
        <taxon>Geodiidae</taxon>
        <taxon>Geodia</taxon>
    </lineage>
</organism>
<feature type="region of interest" description="Disordered" evidence="1">
    <location>
        <begin position="172"/>
        <end position="192"/>
    </location>
</feature>
<evidence type="ECO:0000256" key="1">
    <source>
        <dbReference type="SAM" id="MobiDB-lite"/>
    </source>
</evidence>
<dbReference type="EMBL" id="CASHTH010001117">
    <property type="protein sequence ID" value="CAI8011721.1"/>
    <property type="molecule type" value="Genomic_DNA"/>
</dbReference>
<keyword evidence="3" id="KW-1185">Reference proteome</keyword>
<evidence type="ECO:0000313" key="2">
    <source>
        <dbReference type="EMBL" id="CAI8011721.1"/>
    </source>
</evidence>
<protein>
    <submittedName>
        <fullName evidence="2">Uncharacterized protein</fullName>
    </submittedName>
</protein>
<feature type="compositionally biased region" description="Basic and acidic residues" evidence="1">
    <location>
        <begin position="66"/>
        <end position="80"/>
    </location>
</feature>
<reference evidence="2" key="1">
    <citation type="submission" date="2023-03" db="EMBL/GenBank/DDBJ databases">
        <authorList>
            <person name="Steffen K."/>
            <person name="Cardenas P."/>
        </authorList>
    </citation>
    <scope>NUCLEOTIDE SEQUENCE</scope>
</reference>
<comment type="caution">
    <text evidence="2">The sequence shown here is derived from an EMBL/GenBank/DDBJ whole genome shotgun (WGS) entry which is preliminary data.</text>
</comment>
<feature type="region of interest" description="Disordered" evidence="1">
    <location>
        <begin position="66"/>
        <end position="100"/>
    </location>
</feature>
<feature type="compositionally biased region" description="Polar residues" evidence="1">
    <location>
        <begin position="83"/>
        <end position="100"/>
    </location>
</feature>
<dbReference type="Proteomes" id="UP001174909">
    <property type="component" value="Unassembled WGS sequence"/>
</dbReference>
<name>A0AA35RK25_GEOBA</name>